<evidence type="ECO:0000313" key="2">
    <source>
        <dbReference type="Proteomes" id="UP000187203"/>
    </source>
</evidence>
<dbReference type="AlphaFoldDB" id="A0A1R3HEF2"/>
<comment type="caution">
    <text evidence="1">The sequence shown here is derived from an EMBL/GenBank/DDBJ whole genome shotgun (WGS) entry which is preliminary data.</text>
</comment>
<accession>A0A1R3HEF2</accession>
<gene>
    <name evidence="1" type="ORF">COLO4_29474</name>
</gene>
<evidence type="ECO:0000313" key="1">
    <source>
        <dbReference type="EMBL" id="OMO68678.1"/>
    </source>
</evidence>
<dbReference type="Proteomes" id="UP000187203">
    <property type="component" value="Unassembled WGS sequence"/>
</dbReference>
<dbReference type="EMBL" id="AWUE01020366">
    <property type="protein sequence ID" value="OMO68678.1"/>
    <property type="molecule type" value="Genomic_DNA"/>
</dbReference>
<proteinExistence type="predicted"/>
<organism evidence="1 2">
    <name type="scientific">Corchorus olitorius</name>
    <dbReference type="NCBI Taxonomy" id="93759"/>
    <lineage>
        <taxon>Eukaryota</taxon>
        <taxon>Viridiplantae</taxon>
        <taxon>Streptophyta</taxon>
        <taxon>Embryophyta</taxon>
        <taxon>Tracheophyta</taxon>
        <taxon>Spermatophyta</taxon>
        <taxon>Magnoliopsida</taxon>
        <taxon>eudicotyledons</taxon>
        <taxon>Gunneridae</taxon>
        <taxon>Pentapetalae</taxon>
        <taxon>rosids</taxon>
        <taxon>malvids</taxon>
        <taxon>Malvales</taxon>
        <taxon>Malvaceae</taxon>
        <taxon>Grewioideae</taxon>
        <taxon>Apeibeae</taxon>
        <taxon>Corchorus</taxon>
    </lineage>
</organism>
<name>A0A1R3HEF2_9ROSI</name>
<protein>
    <submittedName>
        <fullName evidence="1">Uncharacterized protein</fullName>
    </submittedName>
</protein>
<sequence length="112" mass="12683">MAETNLMLSSYQAERLPKKAKLDRDFSFSLFNTPAPTSPGFIDATGRQQKRIALSATKEKDNKTGLIRVRWCGKEVFTIGEIVGKDRKCNRISILRGIDIVQETRLDRVLPD</sequence>
<keyword evidence="2" id="KW-1185">Reference proteome</keyword>
<reference evidence="2" key="1">
    <citation type="submission" date="2013-09" db="EMBL/GenBank/DDBJ databases">
        <title>Corchorus olitorius genome sequencing.</title>
        <authorList>
            <person name="Alam M."/>
            <person name="Haque M.S."/>
            <person name="Islam M.S."/>
            <person name="Emdad E.M."/>
            <person name="Islam M.M."/>
            <person name="Ahmed B."/>
            <person name="Halim A."/>
            <person name="Hossen Q.M.M."/>
            <person name="Hossain M.Z."/>
            <person name="Ahmed R."/>
            <person name="Khan M.M."/>
            <person name="Islam R."/>
            <person name="Rashid M.M."/>
            <person name="Khan S.A."/>
            <person name="Rahman M.S."/>
            <person name="Alam M."/>
            <person name="Yahiya A.S."/>
            <person name="Khan M.S."/>
            <person name="Azam M.S."/>
            <person name="Haque T."/>
            <person name="Lashkar M.Z.H."/>
            <person name="Akhand A.I."/>
            <person name="Morshed G."/>
            <person name="Roy S."/>
            <person name="Uddin K.S."/>
            <person name="Rabeya T."/>
            <person name="Hossain A.S."/>
            <person name="Chowdhury A."/>
            <person name="Snigdha A.R."/>
            <person name="Mortoza M.S."/>
            <person name="Matin S.A."/>
            <person name="Hoque S.M.E."/>
            <person name="Islam M.K."/>
            <person name="Roy D.K."/>
            <person name="Haider R."/>
            <person name="Moosa M.M."/>
            <person name="Elias S.M."/>
            <person name="Hasan A.M."/>
            <person name="Jahan S."/>
            <person name="Shafiuddin M."/>
            <person name="Mahmood N."/>
            <person name="Shommy N.S."/>
        </authorList>
    </citation>
    <scope>NUCLEOTIDE SEQUENCE [LARGE SCALE GENOMIC DNA]</scope>
    <source>
        <strain evidence="2">cv. O-4</strain>
    </source>
</reference>